<organism evidence="1 2">
    <name type="scientific">Pseudodesulfovibrio piezophilus (strain DSM 21447 / JCM 15486 / C1TLV30)</name>
    <name type="common">Desulfovibrio piezophilus</name>
    <dbReference type="NCBI Taxonomy" id="1322246"/>
    <lineage>
        <taxon>Bacteria</taxon>
        <taxon>Pseudomonadati</taxon>
        <taxon>Thermodesulfobacteriota</taxon>
        <taxon>Desulfovibrionia</taxon>
        <taxon>Desulfovibrionales</taxon>
        <taxon>Desulfovibrionaceae</taxon>
    </lineage>
</organism>
<dbReference type="STRING" id="1322246.BN4_11835"/>
<dbReference type="HOGENOM" id="CLU_1701438_0_0_7"/>
<dbReference type="EMBL" id="FO203427">
    <property type="protein sequence ID" value="CCH49070.1"/>
    <property type="molecule type" value="Genomic_DNA"/>
</dbReference>
<gene>
    <name evidence="1" type="ordered locus">BN4_11835</name>
</gene>
<keyword evidence="2" id="KW-1185">Reference proteome</keyword>
<evidence type="ECO:0000313" key="1">
    <source>
        <dbReference type="EMBL" id="CCH49070.1"/>
    </source>
</evidence>
<dbReference type="PATRIC" id="fig|879567.3.peg.1933"/>
<sequence length="154" mass="17662">MLNSQMTLGQLIEKAMKMETLAYEFYDRLETHFGKNEAFVQCLSGIKEDEVLHLRALTEIRDSLSEIRLEAPVTSEAVHGIEKAIETMESLELSPSTDVDTVIDSMRIVEDVEFDVVMAFVDADEICFEFTRDYLKNESLDHARKVFLAQQSLY</sequence>
<dbReference type="SUPFAM" id="SSF47240">
    <property type="entry name" value="Ferritin-like"/>
    <property type="match status" value="1"/>
</dbReference>
<evidence type="ECO:0008006" key="3">
    <source>
        <dbReference type="Google" id="ProtNLM"/>
    </source>
</evidence>
<evidence type="ECO:0000313" key="2">
    <source>
        <dbReference type="Proteomes" id="UP000011724"/>
    </source>
</evidence>
<reference evidence="1 2" key="1">
    <citation type="journal article" date="2013" name="PLoS ONE">
        <title>The first genomic and proteomic characterization of a deep-sea sulfate reducer: insights into the piezophilic lifestyle of Desulfovibrio piezophilus.</title>
        <authorList>
            <person name="Pradel N."/>
            <person name="Ji B."/>
            <person name="Gimenez G."/>
            <person name="Talla E."/>
            <person name="Lenoble P."/>
            <person name="Garel M."/>
            <person name="Tamburini C."/>
            <person name="Fourquet P."/>
            <person name="Lebrun R."/>
            <person name="Bertin P."/>
            <person name="Denis Y."/>
            <person name="Pophillat M."/>
            <person name="Barbe V."/>
            <person name="Ollivier B."/>
            <person name="Dolla A."/>
        </authorList>
    </citation>
    <scope>NUCLEOTIDE SEQUENCE [LARGE SCALE GENOMIC DNA]</scope>
    <source>
        <strain evidence="2">DSM 10523 / SB164P1</strain>
    </source>
</reference>
<dbReference type="Proteomes" id="UP000011724">
    <property type="component" value="Chromosome"/>
</dbReference>
<dbReference type="AlphaFoldDB" id="M1WM66"/>
<proteinExistence type="predicted"/>
<dbReference type="Gene3D" id="1.20.1260.10">
    <property type="match status" value="1"/>
</dbReference>
<dbReference type="KEGG" id="dpi:BN4_11835"/>
<dbReference type="BioCyc" id="DPIE1322246:BN4_RS09205-MONOMER"/>
<dbReference type="OrthoDB" id="9967167at2"/>
<dbReference type="InterPro" id="IPR012347">
    <property type="entry name" value="Ferritin-like"/>
</dbReference>
<name>M1WM66_PSEP2</name>
<dbReference type="RefSeq" id="WP_015415114.1">
    <property type="nucleotide sequence ID" value="NC_020409.1"/>
</dbReference>
<protein>
    <recommendedName>
        <fullName evidence="3">Rubrerythrin diiron-binding domain-containing protein</fullName>
    </recommendedName>
</protein>
<reference evidence="2" key="2">
    <citation type="journal article" date="2013" name="Stand. Genomic Sci.">
        <title>Complete genome sequence of Desulfocapsa sulfexigens, a marine deltaproteobacterium specialized in disproportionating inorganic sulfur compounds.</title>
        <authorList>
            <person name="Finster K.W."/>
            <person name="Kjeldsen K.U."/>
            <person name="Kube M."/>
            <person name="Reinhardt R."/>
            <person name="Mussmann M."/>
            <person name="Amann R."/>
            <person name="Schreiber L."/>
        </authorList>
    </citation>
    <scope>NUCLEOTIDE SEQUENCE [LARGE SCALE GENOMIC DNA]</scope>
    <source>
        <strain evidence="2">DSM 10523 / SB164P1</strain>
    </source>
</reference>
<accession>M1WM66</accession>
<dbReference type="InterPro" id="IPR009078">
    <property type="entry name" value="Ferritin-like_SF"/>
</dbReference>